<sequence>MSFSTSRSATSCLQNLSRRYSTGKKSQRASSSGASSSTIQPHSTLPPAKMRALIALYHQAESWITPENLAERIDNAFVPLRTASQNIIDPTLSSTFHTRVSLSDLEKAKRNMDVAPKYAQYDRNQSIEYGAASFNWSKSNSKRENKVIEALYGVSTSATGNSLPSLQVLEEAAESGLLNPEDFNKDAFTQESKETTDEKPTDEKTTDENTTGVLRNQIS</sequence>
<dbReference type="OrthoDB" id="5597211at2759"/>
<feature type="region of interest" description="Disordered" evidence="1">
    <location>
        <begin position="1"/>
        <end position="44"/>
    </location>
</feature>
<reference evidence="2" key="1">
    <citation type="submission" date="2021-02" db="EMBL/GenBank/DDBJ databases">
        <title>Psilocybe cubensis genome.</title>
        <authorList>
            <person name="Mckernan K.J."/>
            <person name="Crawford S."/>
            <person name="Trippe A."/>
            <person name="Kane L.T."/>
            <person name="Mclaughlin S."/>
        </authorList>
    </citation>
    <scope>NUCLEOTIDE SEQUENCE [LARGE SCALE GENOMIC DNA]</scope>
    <source>
        <strain evidence="2">MGC-MH-2018</strain>
    </source>
</reference>
<evidence type="ECO:0000256" key="1">
    <source>
        <dbReference type="SAM" id="MobiDB-lite"/>
    </source>
</evidence>
<feature type="compositionally biased region" description="Basic and acidic residues" evidence="1">
    <location>
        <begin position="191"/>
        <end position="207"/>
    </location>
</feature>
<comment type="caution">
    <text evidence="2">The sequence shown here is derived from an EMBL/GenBank/DDBJ whole genome shotgun (WGS) entry which is preliminary data.</text>
</comment>
<protein>
    <submittedName>
        <fullName evidence="2">Uncharacterized protein</fullName>
    </submittedName>
</protein>
<name>A0A8H7Y0D7_PSICU</name>
<feature type="compositionally biased region" description="Low complexity" evidence="1">
    <location>
        <begin position="28"/>
        <end position="37"/>
    </location>
</feature>
<organism evidence="2">
    <name type="scientific">Psilocybe cubensis</name>
    <name type="common">Psychedelic mushroom</name>
    <name type="synonym">Stropharia cubensis</name>
    <dbReference type="NCBI Taxonomy" id="181762"/>
    <lineage>
        <taxon>Eukaryota</taxon>
        <taxon>Fungi</taxon>
        <taxon>Dikarya</taxon>
        <taxon>Basidiomycota</taxon>
        <taxon>Agaricomycotina</taxon>
        <taxon>Agaricomycetes</taxon>
        <taxon>Agaricomycetidae</taxon>
        <taxon>Agaricales</taxon>
        <taxon>Agaricineae</taxon>
        <taxon>Strophariaceae</taxon>
        <taxon>Psilocybe</taxon>
    </lineage>
</organism>
<evidence type="ECO:0000313" key="2">
    <source>
        <dbReference type="EMBL" id="KAG5169201.1"/>
    </source>
</evidence>
<proteinExistence type="predicted"/>
<feature type="compositionally biased region" description="Polar residues" evidence="1">
    <location>
        <begin position="1"/>
        <end position="20"/>
    </location>
</feature>
<gene>
    <name evidence="2" type="ORF">JR316_005757</name>
</gene>
<dbReference type="AlphaFoldDB" id="A0A8H7Y0D7"/>
<accession>A0A8H7Y0D7</accession>
<dbReference type="EMBL" id="JAFIQS010000005">
    <property type="protein sequence ID" value="KAG5169201.1"/>
    <property type="molecule type" value="Genomic_DNA"/>
</dbReference>
<feature type="region of interest" description="Disordered" evidence="1">
    <location>
        <begin position="173"/>
        <end position="219"/>
    </location>
</feature>